<keyword evidence="1" id="KW-0812">Transmembrane</keyword>
<evidence type="ECO:0000256" key="1">
    <source>
        <dbReference type="SAM" id="Phobius"/>
    </source>
</evidence>
<feature type="transmembrane region" description="Helical" evidence="1">
    <location>
        <begin position="113"/>
        <end position="135"/>
    </location>
</feature>
<proteinExistence type="predicted"/>
<accession>A0A8H5HWR8</accession>
<dbReference type="Proteomes" id="UP000518752">
    <property type="component" value="Unassembled WGS sequence"/>
</dbReference>
<keyword evidence="3" id="KW-1185">Reference proteome</keyword>
<comment type="caution">
    <text evidence="2">The sequence shown here is derived from an EMBL/GenBank/DDBJ whole genome shotgun (WGS) entry which is preliminary data.</text>
</comment>
<dbReference type="OrthoDB" id="3158487at2759"/>
<feature type="transmembrane region" description="Helical" evidence="1">
    <location>
        <begin position="171"/>
        <end position="193"/>
    </location>
</feature>
<sequence>MTELPSERPASPYGLAHPNFALLKITSENSEDGRGLYNPLQQFTSDTVKHNPKQLAGDTSIRSNVRGGYMQILSLFLLAVLMACMNHAVFTHLNGKEPGSHTSQFWVTVLKNVFPAAVAFLLFMGLKMCLSQAALYCIRLHPYPLELVNFVTSPPSLLNTLAILFKSSMRISLMCFACMAAITQAIALTSLFAPGTLSVVPTPSRIQTLTVPNIDFNVANPKQSSSFSFGGFAPFGSNNSSGTYGTPLMPQFAFIEPSQRWRRLIVQAASSNSAPAWDPPTGCGSSCSYSFSYFAPALNCTELSKEDIWPSAPNANDSLLPNSVNGTLYPYSLRYFFYNSTANLVPLQDNSEFLYPPNPLRSSWTYTATEVVPDQWIPHGVHCISRNATYEATTVFSNNTQLSSTQTSATNASLAFTSIIKSLSDILQGHAYYEEGTVNTSGTQAIYTPLFELASYTNDIDFGNLFGAASLGATTFSLAPALRDGLAVGLQDLLGNATLAFVNEQMSSTYANVTVTPESTQYLYISWRLGLIYGVVFSFSLGVIAYGLFCLQKNGTLVTFDLQNILEMTASSARLHEAAAQPNFGSTLVTGITSSELEGSRRRITVVLEVSN</sequence>
<feature type="transmembrane region" description="Helical" evidence="1">
    <location>
        <begin position="529"/>
        <end position="549"/>
    </location>
</feature>
<feature type="transmembrane region" description="Helical" evidence="1">
    <location>
        <begin position="72"/>
        <end position="93"/>
    </location>
</feature>
<protein>
    <submittedName>
        <fullName evidence="2">Uncharacterized protein</fullName>
    </submittedName>
</protein>
<dbReference type="EMBL" id="JAACJN010000013">
    <property type="protein sequence ID" value="KAF5390739.1"/>
    <property type="molecule type" value="Genomic_DNA"/>
</dbReference>
<keyword evidence="1" id="KW-1133">Transmembrane helix</keyword>
<name>A0A8H5HWR8_9AGAR</name>
<evidence type="ECO:0000313" key="2">
    <source>
        <dbReference type="EMBL" id="KAF5390739.1"/>
    </source>
</evidence>
<reference evidence="2 3" key="1">
    <citation type="journal article" date="2020" name="ISME J.">
        <title>Uncovering the hidden diversity of litter-decomposition mechanisms in mushroom-forming fungi.</title>
        <authorList>
            <person name="Floudas D."/>
            <person name="Bentzer J."/>
            <person name="Ahren D."/>
            <person name="Johansson T."/>
            <person name="Persson P."/>
            <person name="Tunlid A."/>
        </authorList>
    </citation>
    <scope>NUCLEOTIDE SEQUENCE [LARGE SCALE GENOMIC DNA]</scope>
    <source>
        <strain evidence="2 3">CBS 406.79</strain>
    </source>
</reference>
<dbReference type="AlphaFoldDB" id="A0A8H5HWR8"/>
<organism evidence="2 3">
    <name type="scientific">Collybiopsis confluens</name>
    <dbReference type="NCBI Taxonomy" id="2823264"/>
    <lineage>
        <taxon>Eukaryota</taxon>
        <taxon>Fungi</taxon>
        <taxon>Dikarya</taxon>
        <taxon>Basidiomycota</taxon>
        <taxon>Agaricomycotina</taxon>
        <taxon>Agaricomycetes</taxon>
        <taxon>Agaricomycetidae</taxon>
        <taxon>Agaricales</taxon>
        <taxon>Marasmiineae</taxon>
        <taxon>Omphalotaceae</taxon>
        <taxon>Collybiopsis</taxon>
    </lineage>
</organism>
<gene>
    <name evidence="2" type="ORF">D9757_004548</name>
</gene>
<keyword evidence="1" id="KW-0472">Membrane</keyword>
<evidence type="ECO:0000313" key="3">
    <source>
        <dbReference type="Proteomes" id="UP000518752"/>
    </source>
</evidence>